<dbReference type="KEGG" id="sla:SERLADRAFT_469494"/>
<organism>
    <name type="scientific">Serpula lacrymans var. lacrymans (strain S7.9)</name>
    <name type="common">Dry rot fungus</name>
    <dbReference type="NCBI Taxonomy" id="578457"/>
    <lineage>
        <taxon>Eukaryota</taxon>
        <taxon>Fungi</taxon>
        <taxon>Dikarya</taxon>
        <taxon>Basidiomycota</taxon>
        <taxon>Agaricomycotina</taxon>
        <taxon>Agaricomycetes</taxon>
        <taxon>Agaricomycetidae</taxon>
        <taxon>Boletales</taxon>
        <taxon>Coniophorineae</taxon>
        <taxon>Serpulaceae</taxon>
        <taxon>Serpula</taxon>
    </lineage>
</organism>
<dbReference type="Proteomes" id="UP000008064">
    <property type="component" value="Unassembled WGS sequence"/>
</dbReference>
<dbReference type="RefSeq" id="XP_007319258.1">
    <property type="nucleotide sequence ID" value="XM_007319196.1"/>
</dbReference>
<sequence>MTRTTATCRSTVTVGNILPFTLTSHESRSAQATCISLRLLPYRSLRMEISYSSVSKISCQWTKAIIATRRDVSCLCR</sequence>
<dbReference type="EMBL" id="GL945435">
    <property type="protein sequence ID" value="EGO23496.1"/>
    <property type="molecule type" value="Genomic_DNA"/>
</dbReference>
<proteinExistence type="predicted"/>
<dbReference type="GeneID" id="18819615"/>
<dbReference type="HOGENOM" id="CLU_2655996_0_0_1"/>
<dbReference type="AlphaFoldDB" id="F8P0C3"/>
<evidence type="ECO:0000313" key="1">
    <source>
        <dbReference type="EMBL" id="EGO23496.1"/>
    </source>
</evidence>
<protein>
    <submittedName>
        <fullName evidence="1">Uncharacterized protein</fullName>
    </submittedName>
</protein>
<gene>
    <name evidence="1" type="ORF">SERLADRAFT_469494</name>
</gene>
<accession>F8P0C3</accession>
<reference evidence="1" key="1">
    <citation type="submission" date="2011-04" db="EMBL/GenBank/DDBJ databases">
        <title>Evolution of plant cell wall degrading machinery underlies the functional diversity of forest fungi.</title>
        <authorList>
            <consortium name="US DOE Joint Genome Institute (JGI-PGF)"/>
            <person name="Eastwood D.C."/>
            <person name="Floudas D."/>
            <person name="Binder M."/>
            <person name="Majcherczyk A."/>
            <person name="Schneider P."/>
            <person name="Aerts A."/>
            <person name="Asiegbu F.O."/>
            <person name="Baker S.E."/>
            <person name="Barry K."/>
            <person name="Bendiksby M."/>
            <person name="Blumentritt M."/>
            <person name="Coutinho P.M."/>
            <person name="Cullen D."/>
            <person name="Cullen D."/>
            <person name="Gathman A."/>
            <person name="Goodell B."/>
            <person name="Henrissat B."/>
            <person name="Ihrmark K."/>
            <person name="Kauserud H."/>
            <person name="Kohler A."/>
            <person name="LaButti K."/>
            <person name="Lapidus A."/>
            <person name="Lavin J.L."/>
            <person name="Lee Y.-H."/>
            <person name="Lindquist E."/>
            <person name="Lilly W."/>
            <person name="Lucas S."/>
            <person name="Morin E."/>
            <person name="Murat C."/>
            <person name="Oguiza J.A."/>
            <person name="Park J."/>
            <person name="Pisabarro A.G."/>
            <person name="Riley R."/>
            <person name="Rosling A."/>
            <person name="Salamov A."/>
            <person name="Schmidt O."/>
            <person name="Schmutz J."/>
            <person name="Skrede I."/>
            <person name="Stenlid J."/>
            <person name="Wiebenga A."/>
            <person name="Xie X."/>
            <person name="Kues U."/>
            <person name="Hibbett D.S."/>
            <person name="Hoffmeister D."/>
            <person name="Hogberg N."/>
            <person name="Martin F."/>
            <person name="Grigoriev I.V."/>
            <person name="Watkinson S.C."/>
        </authorList>
    </citation>
    <scope>NUCLEOTIDE SEQUENCE</scope>
    <source>
        <strain evidence="1">S7.9</strain>
    </source>
</reference>
<name>F8P0C3_SERL9</name>